<evidence type="ECO:0000313" key="5">
    <source>
        <dbReference type="EMBL" id="GKT51995.1"/>
    </source>
</evidence>
<dbReference type="GeneID" id="73332978"/>
<evidence type="ECO:0000313" key="6">
    <source>
        <dbReference type="Proteomes" id="UP001055115"/>
    </source>
</evidence>
<name>A0AA37PGQ2_9PEZI</name>
<dbReference type="InterPro" id="IPR023296">
    <property type="entry name" value="Glyco_hydro_beta-prop_sf"/>
</dbReference>
<feature type="site" description="Important for catalytic activity, responsible for pKa modulation of the active site Glu and correct orientation of both the proton donor and substrate" evidence="4">
    <location>
        <position position="4"/>
    </location>
</feature>
<gene>
    <name evidence="5" type="ORF">ColSpa_12176</name>
</gene>
<dbReference type="Pfam" id="PF04616">
    <property type="entry name" value="Glyco_hydro_43"/>
    <property type="match status" value="1"/>
</dbReference>
<dbReference type="InterPro" id="IPR006710">
    <property type="entry name" value="Glyco_hydro_43"/>
</dbReference>
<keyword evidence="2" id="KW-0378">Hydrolase</keyword>
<protein>
    <submittedName>
        <fullName evidence="5">Non-reducing end alpha-L-arabinofuranosidase</fullName>
    </submittedName>
</protein>
<reference evidence="5 6" key="1">
    <citation type="submission" date="2022-03" db="EMBL/GenBank/DDBJ databases">
        <title>Genome data of Colletotrichum spp.</title>
        <authorList>
            <person name="Utami Y.D."/>
            <person name="Hiruma K."/>
        </authorList>
    </citation>
    <scope>NUCLEOTIDE SEQUENCE [LARGE SCALE GENOMIC DNA]</scope>
    <source>
        <strain evidence="5 6">MAFF 239500</strain>
    </source>
</reference>
<dbReference type="Proteomes" id="UP001055115">
    <property type="component" value="Unassembled WGS sequence"/>
</dbReference>
<dbReference type="GO" id="GO:0005975">
    <property type="term" value="P:carbohydrate metabolic process"/>
    <property type="evidence" value="ECO:0007669"/>
    <property type="project" value="InterPro"/>
</dbReference>
<proteinExistence type="inferred from homology"/>
<keyword evidence="3" id="KW-0326">Glycosidase</keyword>
<dbReference type="PANTHER" id="PTHR42812">
    <property type="entry name" value="BETA-XYLOSIDASE"/>
    <property type="match status" value="1"/>
</dbReference>
<comment type="caution">
    <text evidence="5">The sequence shown here is derived from an EMBL/GenBank/DDBJ whole genome shotgun (WGS) entry which is preliminary data.</text>
</comment>
<organism evidence="5 6">
    <name type="scientific">Colletotrichum spaethianum</name>
    <dbReference type="NCBI Taxonomy" id="700344"/>
    <lineage>
        <taxon>Eukaryota</taxon>
        <taxon>Fungi</taxon>
        <taxon>Dikarya</taxon>
        <taxon>Ascomycota</taxon>
        <taxon>Pezizomycotina</taxon>
        <taxon>Sordariomycetes</taxon>
        <taxon>Hypocreomycetidae</taxon>
        <taxon>Glomerellales</taxon>
        <taxon>Glomerellaceae</taxon>
        <taxon>Colletotrichum</taxon>
        <taxon>Colletotrichum spaethianum species complex</taxon>
    </lineage>
</organism>
<dbReference type="PANTHER" id="PTHR42812:SF12">
    <property type="entry name" value="BETA-XYLOSIDASE-RELATED"/>
    <property type="match status" value="1"/>
</dbReference>
<accession>A0AA37PGQ2</accession>
<comment type="similarity">
    <text evidence="1">Belongs to the glycosyl hydrolase 43 family.</text>
</comment>
<keyword evidence="6" id="KW-1185">Reference proteome</keyword>
<dbReference type="EMBL" id="BQXU01000058">
    <property type="protein sequence ID" value="GKT51995.1"/>
    <property type="molecule type" value="Genomic_DNA"/>
</dbReference>
<dbReference type="SUPFAM" id="SSF75005">
    <property type="entry name" value="Arabinanase/levansucrase/invertase"/>
    <property type="match status" value="1"/>
</dbReference>
<dbReference type="GO" id="GO:0004553">
    <property type="term" value="F:hydrolase activity, hydrolyzing O-glycosyl compounds"/>
    <property type="evidence" value="ECO:0007669"/>
    <property type="project" value="InterPro"/>
</dbReference>
<sequence>MAIDTSLFWDDDGRVYIIGAAGPPPQTEVCQFEIDLKTGKKLSEEKLLWEGVTKAYPEGPYMYKKDGWYYLLIAEGGCFAGRHTVMARARDIWGSYEVNRLNLVLGKANPNDTQATETFFKDHVN</sequence>
<evidence type="ECO:0000256" key="4">
    <source>
        <dbReference type="PIRSR" id="PIRSR606710-2"/>
    </source>
</evidence>
<evidence type="ECO:0000256" key="1">
    <source>
        <dbReference type="ARBA" id="ARBA00009865"/>
    </source>
</evidence>
<dbReference type="AlphaFoldDB" id="A0AA37PGQ2"/>
<dbReference type="Gene3D" id="2.115.10.20">
    <property type="entry name" value="Glycosyl hydrolase domain, family 43"/>
    <property type="match status" value="1"/>
</dbReference>
<evidence type="ECO:0000256" key="3">
    <source>
        <dbReference type="ARBA" id="ARBA00023295"/>
    </source>
</evidence>
<dbReference type="InterPro" id="IPR051795">
    <property type="entry name" value="Glycosyl_Hydrlase_43"/>
</dbReference>
<evidence type="ECO:0000256" key="2">
    <source>
        <dbReference type="ARBA" id="ARBA00022801"/>
    </source>
</evidence>
<dbReference type="RefSeq" id="XP_049134345.1">
    <property type="nucleotide sequence ID" value="XM_049278388.1"/>
</dbReference>